<feature type="transmembrane region" description="Helical" evidence="1">
    <location>
        <begin position="240"/>
        <end position="258"/>
    </location>
</feature>
<keyword evidence="1" id="KW-0812">Transmembrane</keyword>
<feature type="transmembrane region" description="Helical" evidence="1">
    <location>
        <begin position="133"/>
        <end position="151"/>
    </location>
</feature>
<evidence type="ECO:0000256" key="1">
    <source>
        <dbReference type="SAM" id="Phobius"/>
    </source>
</evidence>
<keyword evidence="1" id="KW-0472">Membrane</keyword>
<feature type="transmembrane region" description="Helical" evidence="1">
    <location>
        <begin position="421"/>
        <end position="441"/>
    </location>
</feature>
<reference evidence="3" key="1">
    <citation type="journal article" date="2019" name="Int. J. Syst. Evol. Microbiol.">
        <title>The Global Catalogue of Microorganisms (GCM) 10K type strain sequencing project: providing services to taxonomists for standard genome sequencing and annotation.</title>
        <authorList>
            <consortium name="The Broad Institute Genomics Platform"/>
            <consortium name="The Broad Institute Genome Sequencing Center for Infectious Disease"/>
            <person name="Wu L."/>
            <person name="Ma J."/>
        </authorList>
    </citation>
    <scope>NUCLEOTIDE SEQUENCE [LARGE SCALE GENOMIC DNA]</scope>
    <source>
        <strain evidence="3">JCM 14917</strain>
    </source>
</reference>
<gene>
    <name evidence="2" type="ORF">GCM10009784_16370</name>
</gene>
<comment type="caution">
    <text evidence="2">The sequence shown here is derived from an EMBL/GenBank/DDBJ whole genome shotgun (WGS) entry which is preliminary data.</text>
</comment>
<evidence type="ECO:0008006" key="4">
    <source>
        <dbReference type="Google" id="ProtNLM"/>
    </source>
</evidence>
<evidence type="ECO:0000313" key="2">
    <source>
        <dbReference type="EMBL" id="GAA2175156.1"/>
    </source>
</evidence>
<accession>A0ABP5MQE3</accession>
<keyword evidence="1" id="KW-1133">Transmembrane helix</keyword>
<feature type="transmembrane region" description="Helical" evidence="1">
    <location>
        <begin position="343"/>
        <end position="362"/>
    </location>
</feature>
<proteinExistence type="predicted"/>
<feature type="transmembrane region" description="Helical" evidence="1">
    <location>
        <begin position="39"/>
        <end position="58"/>
    </location>
</feature>
<dbReference type="Pfam" id="PF20176">
    <property type="entry name" value="DUF6541"/>
    <property type="match status" value="1"/>
</dbReference>
<feature type="transmembrane region" description="Helical" evidence="1">
    <location>
        <begin position="311"/>
        <end position="336"/>
    </location>
</feature>
<keyword evidence="3" id="KW-1185">Reference proteome</keyword>
<dbReference type="EMBL" id="BAAAON010000002">
    <property type="protein sequence ID" value="GAA2175156.1"/>
    <property type="molecule type" value="Genomic_DNA"/>
</dbReference>
<feature type="transmembrane region" description="Helical" evidence="1">
    <location>
        <begin position="270"/>
        <end position="291"/>
    </location>
</feature>
<dbReference type="Proteomes" id="UP001500974">
    <property type="component" value="Unassembled WGS sequence"/>
</dbReference>
<protein>
    <recommendedName>
        <fullName evidence="4">Glycosyltransferase RgtA/B/C/D-like domain-containing protein</fullName>
    </recommendedName>
</protein>
<name>A0ABP5MQE3_9MICC</name>
<feature type="transmembrane region" description="Helical" evidence="1">
    <location>
        <begin position="160"/>
        <end position="179"/>
    </location>
</feature>
<feature type="transmembrane region" description="Helical" evidence="1">
    <location>
        <begin position="382"/>
        <end position="401"/>
    </location>
</feature>
<sequence length="592" mass="64153">MVPGAAAVYLIVRACRRRFTGQGKEERRPKRDPEPRSNGWLGTIAGAFLAALVIALQVKTAMDRPDHIAQRYDDVFHLNAVRYIVETGNASTLNLGRMLSPDRDIAIYPSAWHSVAALVGQLAGLGIPVSVNMLNIVIAALVWPLCCMFLVRSVVGRSNLAALTAAVLATVFPAFPLALFEYGTLFPNMLSYSILPVALGLLIHVSRLVLEPVDQWHWSSHTVLLGIVLAGLVTAQPNGLVALLAMFVPIGLWIWWMWARPARTPRDVALWRKTGVLIVVGITYLLVWGQLLLSFDDREPFTTGGAALGAVLTGSVSATATNWFTATAIAGGLVVLASDKRRVWLLFVFVVPAFLYVVAASVPPGPIRMFFIGSWYQDAPRLAALTPMVSIVVAVAGFLWLRDWAVRRVTDAGRGVRRPVAGAVVSASVMAFLVILCATSFQGAIDDAVANAKRAYSFENAKADVLSLDERKLIEQLPELVPEDTVLGVNPWNGGALAYAYTGIPVSQYHMDTPGDDLAMVAQTLDAAVQGSDSCSTAQNLGIEYVLDFGDDYLLDFEEAFEYPAFDDVTAESGFELVRSVGEAELYRIAKC</sequence>
<evidence type="ECO:0000313" key="3">
    <source>
        <dbReference type="Proteomes" id="UP001500974"/>
    </source>
</evidence>
<feature type="transmembrane region" description="Helical" evidence="1">
    <location>
        <begin position="216"/>
        <end position="234"/>
    </location>
</feature>
<feature type="transmembrane region" description="Helical" evidence="1">
    <location>
        <begin position="185"/>
        <end position="204"/>
    </location>
</feature>
<organism evidence="2 3">
    <name type="scientific">Arthrobacter parietis</name>
    <dbReference type="NCBI Taxonomy" id="271434"/>
    <lineage>
        <taxon>Bacteria</taxon>
        <taxon>Bacillati</taxon>
        <taxon>Actinomycetota</taxon>
        <taxon>Actinomycetes</taxon>
        <taxon>Micrococcales</taxon>
        <taxon>Micrococcaceae</taxon>
        <taxon>Arthrobacter</taxon>
    </lineage>
</organism>
<dbReference type="InterPro" id="IPR046671">
    <property type="entry name" value="DUF6541"/>
</dbReference>